<accession>A0A0C9V0V7</accession>
<protein>
    <submittedName>
        <fullName evidence="1">Unplaced genomic scaffold SPHSTscaffold_174, whole genome shotgun sequence</fullName>
    </submittedName>
</protein>
<sequence length="264" mass="28643">MATDIFELPAPLEPTRTKEIFIQARNLFTAPPSAFPTFQEFVDPGTDNAMSTQTLIDLIIGPPGPGISDGGHYTTPVSSPNTNSMLHEPRTFLTPSFSPQSTQLINITFHRRQPAHSGRVQAWSLEKEETGNLTEDLNTVLGVGGHDNQGNGVNSALQVNPETRFDSSGGWRTSSAIVVPPYTMDITSGLNNSANQIEGPPPRLLDTTGIDFIVSRVIQITGRRQANNSGNVIINAFAERESEDETPHCLSGTTNVTALLRYEE</sequence>
<dbReference type="AlphaFoldDB" id="A0A0C9V0V7"/>
<evidence type="ECO:0000313" key="2">
    <source>
        <dbReference type="Proteomes" id="UP000054279"/>
    </source>
</evidence>
<dbReference type="HOGENOM" id="CLU_1054374_0_0_1"/>
<name>A0A0C9V0V7_SPHS4</name>
<proteinExistence type="predicted"/>
<dbReference type="Proteomes" id="UP000054279">
    <property type="component" value="Unassembled WGS sequence"/>
</dbReference>
<keyword evidence="2" id="KW-1185">Reference proteome</keyword>
<gene>
    <name evidence="1" type="ORF">M422DRAFT_267370</name>
</gene>
<organism evidence="1 2">
    <name type="scientific">Sphaerobolus stellatus (strain SS14)</name>
    <dbReference type="NCBI Taxonomy" id="990650"/>
    <lineage>
        <taxon>Eukaryota</taxon>
        <taxon>Fungi</taxon>
        <taxon>Dikarya</taxon>
        <taxon>Basidiomycota</taxon>
        <taxon>Agaricomycotina</taxon>
        <taxon>Agaricomycetes</taxon>
        <taxon>Phallomycetidae</taxon>
        <taxon>Geastrales</taxon>
        <taxon>Sphaerobolaceae</taxon>
        <taxon>Sphaerobolus</taxon>
    </lineage>
</organism>
<evidence type="ECO:0000313" key="1">
    <source>
        <dbReference type="EMBL" id="KIJ31050.1"/>
    </source>
</evidence>
<dbReference type="EMBL" id="KN837249">
    <property type="protein sequence ID" value="KIJ31050.1"/>
    <property type="molecule type" value="Genomic_DNA"/>
</dbReference>
<reference evidence="1 2" key="1">
    <citation type="submission" date="2014-06" db="EMBL/GenBank/DDBJ databases">
        <title>Evolutionary Origins and Diversification of the Mycorrhizal Mutualists.</title>
        <authorList>
            <consortium name="DOE Joint Genome Institute"/>
            <consortium name="Mycorrhizal Genomics Consortium"/>
            <person name="Kohler A."/>
            <person name="Kuo A."/>
            <person name="Nagy L.G."/>
            <person name="Floudas D."/>
            <person name="Copeland A."/>
            <person name="Barry K.W."/>
            <person name="Cichocki N."/>
            <person name="Veneault-Fourrey C."/>
            <person name="LaButti K."/>
            <person name="Lindquist E.A."/>
            <person name="Lipzen A."/>
            <person name="Lundell T."/>
            <person name="Morin E."/>
            <person name="Murat C."/>
            <person name="Riley R."/>
            <person name="Ohm R."/>
            <person name="Sun H."/>
            <person name="Tunlid A."/>
            <person name="Henrissat B."/>
            <person name="Grigoriev I.V."/>
            <person name="Hibbett D.S."/>
            <person name="Martin F."/>
        </authorList>
    </citation>
    <scope>NUCLEOTIDE SEQUENCE [LARGE SCALE GENOMIC DNA]</scope>
    <source>
        <strain evidence="1 2">SS14</strain>
    </source>
</reference>